<feature type="region of interest" description="Disordered" evidence="1">
    <location>
        <begin position="40"/>
        <end position="59"/>
    </location>
</feature>
<feature type="region of interest" description="Disordered" evidence="1">
    <location>
        <begin position="1"/>
        <end position="26"/>
    </location>
</feature>
<keyword evidence="2" id="KW-0812">Transmembrane</keyword>
<dbReference type="Proteomes" id="UP000693970">
    <property type="component" value="Unassembled WGS sequence"/>
</dbReference>
<dbReference type="Pfam" id="PF00149">
    <property type="entry name" value="Metallophos"/>
    <property type="match status" value="1"/>
</dbReference>
<proteinExistence type="predicted"/>
<dbReference type="GO" id="GO:0005737">
    <property type="term" value="C:cytoplasm"/>
    <property type="evidence" value="ECO:0007669"/>
    <property type="project" value="TreeGrafter"/>
</dbReference>
<feature type="region of interest" description="Disordered" evidence="1">
    <location>
        <begin position="477"/>
        <end position="506"/>
    </location>
</feature>
<feature type="compositionally biased region" description="Polar residues" evidence="1">
    <location>
        <begin position="1"/>
        <end position="11"/>
    </location>
</feature>
<dbReference type="PANTHER" id="PTHR32440">
    <property type="entry name" value="PHOSPHATASE DCR2-RELATED-RELATED"/>
    <property type="match status" value="1"/>
</dbReference>
<comment type="caution">
    <text evidence="4">The sequence shown here is derived from an EMBL/GenBank/DDBJ whole genome shotgun (WGS) entry which is preliminary data.</text>
</comment>
<sequence length="532" mass="60578">MSANVVQPTTRTRPRGDEDKDDDIEDTSMMMMTMKTSTIVGTEDDSNDDIENENDTSTRRNQKKLRICSVNKVPLLLGKLFLVWTCAGSAIVWTILLLDHKYDPSFHLYHSLRRYSSKKPILRFQRRHVSPALSTWNEFLSKQNLDNDDKNRPSPSSPIPWHEHETFQIMHLTDMHLGEAEDTDWGPFQDYQTWRLLDALLSYERPDLIVLGGDQITANNCLHNCTEYYRLLGMYLSQHGIPWATVLGNHDDMAYEVPNNENYATTTKTIPHSYNRRDLLQIDASFDLSLTQLGPSHVTGASNYVLQVLDSFQQAPALEIYFLDSGGGTLPEAVDTSQIHWLQQHLTRSTLPAVAFQHIPTSAHEFHDTIAPEATSSSCMGYHGDAVDPIQDSDDLVDALIQSGRFHFLAVGHNHGNDFCCCYHQQNGSNNTNETINSENNTHCMYFCFGRHSGFGGYGHWQRGARMYEIQLEGRAVETATRTREEENEEKKYESSSSNDGSDRINRGTRWRSWVRLQSGAVIDSFDYDHSP</sequence>
<accession>A0A9K3LVU4</accession>
<keyword evidence="2" id="KW-0472">Membrane</keyword>
<evidence type="ECO:0000256" key="2">
    <source>
        <dbReference type="SAM" id="Phobius"/>
    </source>
</evidence>
<dbReference type="GO" id="GO:0016788">
    <property type="term" value="F:hydrolase activity, acting on ester bonds"/>
    <property type="evidence" value="ECO:0007669"/>
    <property type="project" value="TreeGrafter"/>
</dbReference>
<evidence type="ECO:0000256" key="1">
    <source>
        <dbReference type="SAM" id="MobiDB-lite"/>
    </source>
</evidence>
<evidence type="ECO:0000313" key="4">
    <source>
        <dbReference type="EMBL" id="KAG7369469.1"/>
    </source>
</evidence>
<dbReference type="InterPro" id="IPR004843">
    <property type="entry name" value="Calcineurin-like_PHP"/>
</dbReference>
<evidence type="ECO:0000259" key="3">
    <source>
        <dbReference type="Pfam" id="PF00149"/>
    </source>
</evidence>
<dbReference type="OrthoDB" id="783096at2759"/>
<name>A0A9K3LVU4_9STRA</name>
<reference evidence="4" key="1">
    <citation type="journal article" date="2021" name="Sci. Rep.">
        <title>Diploid genomic architecture of Nitzschia inconspicua, an elite biomass production diatom.</title>
        <authorList>
            <person name="Oliver A."/>
            <person name="Podell S."/>
            <person name="Pinowska A."/>
            <person name="Traller J.C."/>
            <person name="Smith S.R."/>
            <person name="McClure R."/>
            <person name="Beliaev A."/>
            <person name="Bohutskyi P."/>
            <person name="Hill E.A."/>
            <person name="Rabines A."/>
            <person name="Zheng H."/>
            <person name="Allen L.Z."/>
            <person name="Kuo A."/>
            <person name="Grigoriev I.V."/>
            <person name="Allen A.E."/>
            <person name="Hazlebeck D."/>
            <person name="Allen E.E."/>
        </authorList>
    </citation>
    <scope>NUCLEOTIDE SEQUENCE</scope>
    <source>
        <strain evidence="4">Hildebrandi</strain>
    </source>
</reference>
<dbReference type="AlphaFoldDB" id="A0A9K3LVU4"/>
<reference evidence="4" key="2">
    <citation type="submission" date="2021-04" db="EMBL/GenBank/DDBJ databases">
        <authorList>
            <person name="Podell S."/>
        </authorList>
    </citation>
    <scope>NUCLEOTIDE SEQUENCE</scope>
    <source>
        <strain evidence="4">Hildebrandi</strain>
    </source>
</reference>
<dbReference type="PANTHER" id="PTHR32440:SF11">
    <property type="entry name" value="METALLOPHOSPHOESTERASE DOMAIN-CONTAINING PROTEIN"/>
    <property type="match status" value="1"/>
</dbReference>
<keyword evidence="5" id="KW-1185">Reference proteome</keyword>
<protein>
    <submittedName>
        <fullName evidence="4">Calcineurin-like phosphoesterase</fullName>
    </submittedName>
</protein>
<feature type="compositionally biased region" description="Acidic residues" evidence="1">
    <location>
        <begin position="42"/>
        <end position="54"/>
    </location>
</feature>
<dbReference type="EMBL" id="JAGRRH010000005">
    <property type="protein sequence ID" value="KAG7369469.1"/>
    <property type="molecule type" value="Genomic_DNA"/>
</dbReference>
<feature type="domain" description="Calcineurin-like phosphoesterase" evidence="3">
    <location>
        <begin position="168"/>
        <end position="415"/>
    </location>
</feature>
<keyword evidence="2" id="KW-1133">Transmembrane helix</keyword>
<organism evidence="4 5">
    <name type="scientific">Nitzschia inconspicua</name>
    <dbReference type="NCBI Taxonomy" id="303405"/>
    <lineage>
        <taxon>Eukaryota</taxon>
        <taxon>Sar</taxon>
        <taxon>Stramenopiles</taxon>
        <taxon>Ochrophyta</taxon>
        <taxon>Bacillariophyta</taxon>
        <taxon>Bacillariophyceae</taxon>
        <taxon>Bacillariophycidae</taxon>
        <taxon>Bacillariales</taxon>
        <taxon>Bacillariaceae</taxon>
        <taxon>Nitzschia</taxon>
    </lineage>
</organism>
<evidence type="ECO:0000313" key="5">
    <source>
        <dbReference type="Proteomes" id="UP000693970"/>
    </source>
</evidence>
<gene>
    <name evidence="4" type="ORF">IV203_027215</name>
</gene>
<feature type="transmembrane region" description="Helical" evidence="2">
    <location>
        <begin position="73"/>
        <end position="98"/>
    </location>
</feature>
<feature type="compositionally biased region" description="Basic and acidic residues" evidence="1">
    <location>
        <begin position="481"/>
        <end position="494"/>
    </location>
</feature>